<dbReference type="PANTHER" id="PTHR33908">
    <property type="entry name" value="MANNOSYLTRANSFERASE YKCB-RELATED"/>
    <property type="match status" value="1"/>
</dbReference>
<dbReference type="GO" id="GO:0016757">
    <property type="term" value="F:glycosyltransferase activity"/>
    <property type="evidence" value="ECO:0007669"/>
    <property type="project" value="UniProtKB-KW"/>
</dbReference>
<comment type="subcellular location">
    <subcellularLocation>
        <location evidence="1">Cell membrane</location>
        <topology evidence="1">Multi-pass membrane protein</topology>
    </subcellularLocation>
</comment>
<feature type="domain" description="Glycosyltransferase RgtA/B/C/D-like" evidence="10">
    <location>
        <begin position="78"/>
        <end position="231"/>
    </location>
</feature>
<evidence type="ECO:0000256" key="2">
    <source>
        <dbReference type="ARBA" id="ARBA00022475"/>
    </source>
</evidence>
<organism evidence="11 12">
    <name type="scientific">Alicyclobacillus sendaiensis PA2</name>
    <dbReference type="NCBI Taxonomy" id="3029425"/>
    <lineage>
        <taxon>Bacteria</taxon>
        <taxon>Bacillati</taxon>
        <taxon>Bacillota</taxon>
        <taxon>Bacilli</taxon>
        <taxon>Bacillales</taxon>
        <taxon>Alicyclobacillaceae</taxon>
        <taxon>Alicyclobacillus</taxon>
    </lineage>
</organism>
<feature type="transmembrane region" description="Helical" evidence="9">
    <location>
        <begin position="79"/>
        <end position="97"/>
    </location>
</feature>
<reference evidence="11 12" key="1">
    <citation type="submission" date="2023-04" db="EMBL/GenBank/DDBJ databases">
        <title>A. sendaiensis sub sp. chiapanensis a novel subspecie with specific adaptation in bacterial cell wall isolated from an active volcano.</title>
        <authorList>
            <person name="Alvarez Gutierrez P.E."/>
            <person name="Ortiz Cortes L.Y."/>
        </authorList>
    </citation>
    <scope>NUCLEOTIDE SEQUENCE [LARGE SCALE GENOMIC DNA]</scope>
    <source>
        <strain evidence="11 12">PA2</strain>
    </source>
</reference>
<keyword evidence="6 9" id="KW-1133">Transmembrane helix</keyword>
<dbReference type="Proteomes" id="UP001529245">
    <property type="component" value="Unassembled WGS sequence"/>
</dbReference>
<feature type="transmembrane region" description="Helical" evidence="9">
    <location>
        <begin position="12"/>
        <end position="39"/>
    </location>
</feature>
<feature type="region of interest" description="Disordered" evidence="8">
    <location>
        <begin position="434"/>
        <end position="453"/>
    </location>
</feature>
<accession>A0ABT6XV69</accession>
<keyword evidence="2" id="KW-1003">Cell membrane</keyword>
<protein>
    <submittedName>
        <fullName evidence="11">Glycosyltransferase family 39 protein</fullName>
        <ecNumber evidence="11">2.4.-.-</ecNumber>
    </submittedName>
</protein>
<name>A0ABT6XV69_ALISE</name>
<evidence type="ECO:0000313" key="12">
    <source>
        <dbReference type="Proteomes" id="UP001529245"/>
    </source>
</evidence>
<evidence type="ECO:0000256" key="6">
    <source>
        <dbReference type="ARBA" id="ARBA00022989"/>
    </source>
</evidence>
<feature type="transmembrane region" description="Helical" evidence="9">
    <location>
        <begin position="177"/>
        <end position="197"/>
    </location>
</feature>
<proteinExistence type="predicted"/>
<evidence type="ECO:0000256" key="5">
    <source>
        <dbReference type="ARBA" id="ARBA00022692"/>
    </source>
</evidence>
<evidence type="ECO:0000256" key="1">
    <source>
        <dbReference type="ARBA" id="ARBA00004651"/>
    </source>
</evidence>
<feature type="transmembrane region" description="Helical" evidence="9">
    <location>
        <begin position="109"/>
        <end position="135"/>
    </location>
</feature>
<keyword evidence="4 11" id="KW-0808">Transferase</keyword>
<evidence type="ECO:0000256" key="3">
    <source>
        <dbReference type="ARBA" id="ARBA00022676"/>
    </source>
</evidence>
<sequence length="453" mass="48957">MTLEHSHARPAAIPCPSAAVLAIDALSVTAVALLLRLLWLSAVHPVPASDFAWYRDHALALAEGQGYTYDGKPTAYFPIGYPLFLAGIYQLFGSSFWSGTLANAVLNSLTAGLVTMLGAVLWSRAAGLAAGFLFAGYLSQIAWSSVLCSEMLFTFLLTLAALIGATRAGRDVRQSRAFALGCVVGLACAVRPVLLLAPAPWFAYLVVARVGWRRACALAAAMLSGVVLAVAPITVRNAIDLHAFVMVSTNGGINLWQGNNPHANGAYFWPLNPHQNPFLSYVSNEVTEDHAAARAARAYIFSHPLHTLEMGFVKWWHLFAGVSNALYWSIGQSSPPVPRWFARAVHAVDLGTYLGMLASACGGIAMAVRSARMRRDARAFWPLLVLAYYVALFFIFPAWDRMRAPIEPLLALLAGYGAVQVARGVRRLRQAHRLAREHRKSGGTSESERGALA</sequence>
<feature type="transmembrane region" description="Helical" evidence="9">
    <location>
        <begin position="217"/>
        <end position="235"/>
    </location>
</feature>
<dbReference type="RefSeq" id="WP_283202575.1">
    <property type="nucleotide sequence ID" value="NZ_JASGCB010000002.1"/>
</dbReference>
<evidence type="ECO:0000256" key="7">
    <source>
        <dbReference type="ARBA" id="ARBA00023136"/>
    </source>
</evidence>
<dbReference type="InterPro" id="IPR038731">
    <property type="entry name" value="RgtA/B/C-like"/>
</dbReference>
<evidence type="ECO:0000256" key="9">
    <source>
        <dbReference type="SAM" id="Phobius"/>
    </source>
</evidence>
<keyword evidence="5 9" id="KW-0812">Transmembrane</keyword>
<feature type="transmembrane region" description="Helical" evidence="9">
    <location>
        <begin position="350"/>
        <end position="368"/>
    </location>
</feature>
<keyword evidence="3 11" id="KW-0328">Glycosyltransferase</keyword>
<comment type="caution">
    <text evidence="11">The sequence shown here is derived from an EMBL/GenBank/DDBJ whole genome shotgun (WGS) entry which is preliminary data.</text>
</comment>
<feature type="transmembrane region" description="Helical" evidence="9">
    <location>
        <begin position="380"/>
        <end position="399"/>
    </location>
</feature>
<gene>
    <name evidence="11" type="ORF">QID03_02130</name>
</gene>
<evidence type="ECO:0000256" key="4">
    <source>
        <dbReference type="ARBA" id="ARBA00022679"/>
    </source>
</evidence>
<feature type="transmembrane region" description="Helical" evidence="9">
    <location>
        <begin position="312"/>
        <end position="330"/>
    </location>
</feature>
<feature type="transmembrane region" description="Helical" evidence="9">
    <location>
        <begin position="141"/>
        <end position="165"/>
    </location>
</feature>
<dbReference type="EMBL" id="JASGCB010000002">
    <property type="protein sequence ID" value="MDI9258981.1"/>
    <property type="molecule type" value="Genomic_DNA"/>
</dbReference>
<dbReference type="EC" id="2.4.-.-" evidence="11"/>
<feature type="transmembrane region" description="Helical" evidence="9">
    <location>
        <begin position="405"/>
        <end position="425"/>
    </location>
</feature>
<keyword evidence="12" id="KW-1185">Reference proteome</keyword>
<dbReference type="InterPro" id="IPR050297">
    <property type="entry name" value="LipidA_mod_glycosyltrf_83"/>
</dbReference>
<dbReference type="Pfam" id="PF13231">
    <property type="entry name" value="PMT_2"/>
    <property type="match status" value="1"/>
</dbReference>
<evidence type="ECO:0000256" key="8">
    <source>
        <dbReference type="SAM" id="MobiDB-lite"/>
    </source>
</evidence>
<evidence type="ECO:0000313" key="11">
    <source>
        <dbReference type="EMBL" id="MDI9258981.1"/>
    </source>
</evidence>
<keyword evidence="7 9" id="KW-0472">Membrane</keyword>
<evidence type="ECO:0000259" key="10">
    <source>
        <dbReference type="Pfam" id="PF13231"/>
    </source>
</evidence>
<dbReference type="PANTHER" id="PTHR33908:SF11">
    <property type="entry name" value="MEMBRANE PROTEIN"/>
    <property type="match status" value="1"/>
</dbReference>